<comment type="caution">
    <text evidence="2">The sequence shown here is derived from an EMBL/GenBank/DDBJ whole genome shotgun (WGS) entry which is preliminary data.</text>
</comment>
<evidence type="ECO:0000313" key="3">
    <source>
        <dbReference type="Proteomes" id="UP001044222"/>
    </source>
</evidence>
<feature type="region of interest" description="Disordered" evidence="1">
    <location>
        <begin position="57"/>
        <end position="102"/>
    </location>
</feature>
<accession>A0A9D3LP85</accession>
<sequence>MARDRQCDVAFPGNVSPHHSTITFNCKECSWDESKTVRFRSCIMPCLLTVVPRRRRHKRPCVGDGGVHAARQRSRRTGGRTGSQTTSAGTDGREGGREGGRD</sequence>
<dbReference type="AlphaFoldDB" id="A0A9D3LP85"/>
<protein>
    <submittedName>
        <fullName evidence="2">Uncharacterized protein</fullName>
    </submittedName>
</protein>
<evidence type="ECO:0000313" key="2">
    <source>
        <dbReference type="EMBL" id="KAG5832645.1"/>
    </source>
</evidence>
<reference evidence="2" key="1">
    <citation type="submission" date="2021-01" db="EMBL/GenBank/DDBJ databases">
        <title>A chromosome-scale assembly of European eel, Anguilla anguilla.</title>
        <authorList>
            <person name="Henkel C."/>
            <person name="Jong-Raadsen S.A."/>
            <person name="Dufour S."/>
            <person name="Weltzien F.-A."/>
            <person name="Palstra A.P."/>
            <person name="Pelster B."/>
            <person name="Spaink H.P."/>
            <person name="Van Den Thillart G.E."/>
            <person name="Jansen H."/>
            <person name="Zahm M."/>
            <person name="Klopp C."/>
            <person name="Cedric C."/>
            <person name="Louis A."/>
            <person name="Berthelot C."/>
            <person name="Parey E."/>
            <person name="Roest Crollius H."/>
            <person name="Montfort J."/>
            <person name="Robinson-Rechavi M."/>
            <person name="Bucao C."/>
            <person name="Bouchez O."/>
            <person name="Gislard M."/>
            <person name="Lluch J."/>
            <person name="Milhes M."/>
            <person name="Lampietro C."/>
            <person name="Lopez Roques C."/>
            <person name="Donnadieu C."/>
            <person name="Braasch I."/>
            <person name="Desvignes T."/>
            <person name="Postlethwait J."/>
            <person name="Bobe J."/>
            <person name="Guiguen Y."/>
            <person name="Dirks R."/>
        </authorList>
    </citation>
    <scope>NUCLEOTIDE SEQUENCE</scope>
    <source>
        <strain evidence="2">Tag_6206</strain>
        <tissue evidence="2">Liver</tissue>
    </source>
</reference>
<proteinExistence type="predicted"/>
<name>A0A9D3LP85_ANGAN</name>
<keyword evidence="3" id="KW-1185">Reference proteome</keyword>
<gene>
    <name evidence="2" type="ORF">ANANG_G00293330</name>
</gene>
<evidence type="ECO:0000256" key="1">
    <source>
        <dbReference type="SAM" id="MobiDB-lite"/>
    </source>
</evidence>
<organism evidence="2 3">
    <name type="scientific">Anguilla anguilla</name>
    <name type="common">European freshwater eel</name>
    <name type="synonym">Muraena anguilla</name>
    <dbReference type="NCBI Taxonomy" id="7936"/>
    <lineage>
        <taxon>Eukaryota</taxon>
        <taxon>Metazoa</taxon>
        <taxon>Chordata</taxon>
        <taxon>Craniata</taxon>
        <taxon>Vertebrata</taxon>
        <taxon>Euteleostomi</taxon>
        <taxon>Actinopterygii</taxon>
        <taxon>Neopterygii</taxon>
        <taxon>Teleostei</taxon>
        <taxon>Anguilliformes</taxon>
        <taxon>Anguillidae</taxon>
        <taxon>Anguilla</taxon>
    </lineage>
</organism>
<dbReference type="Proteomes" id="UP001044222">
    <property type="component" value="Chromosome 17"/>
</dbReference>
<dbReference type="EMBL" id="JAFIRN010000017">
    <property type="protein sequence ID" value="KAG5832645.1"/>
    <property type="molecule type" value="Genomic_DNA"/>
</dbReference>
<feature type="compositionally biased region" description="Basic and acidic residues" evidence="1">
    <location>
        <begin position="91"/>
        <end position="102"/>
    </location>
</feature>